<dbReference type="WBParaSite" id="JU765_v2.g3843.t1">
    <property type="protein sequence ID" value="JU765_v2.g3843.t1"/>
    <property type="gene ID" value="JU765_v2.g3843"/>
</dbReference>
<proteinExistence type="predicted"/>
<protein>
    <submittedName>
        <fullName evidence="2">Aminoglycoside phosphotransferase domain-containing protein</fullName>
    </submittedName>
</protein>
<dbReference type="Proteomes" id="UP000887576">
    <property type="component" value="Unplaced"/>
</dbReference>
<accession>A0AC34R6E4</accession>
<organism evidence="1 2">
    <name type="scientific">Panagrolaimus sp. JU765</name>
    <dbReference type="NCBI Taxonomy" id="591449"/>
    <lineage>
        <taxon>Eukaryota</taxon>
        <taxon>Metazoa</taxon>
        <taxon>Ecdysozoa</taxon>
        <taxon>Nematoda</taxon>
        <taxon>Chromadorea</taxon>
        <taxon>Rhabditida</taxon>
        <taxon>Tylenchina</taxon>
        <taxon>Panagrolaimomorpha</taxon>
        <taxon>Panagrolaimoidea</taxon>
        <taxon>Panagrolaimidae</taxon>
        <taxon>Panagrolaimus</taxon>
    </lineage>
</organism>
<sequence length="126" mass="14766">MLDTPFYLMDYVQGRLFTHPEMAGVKKEDRKQMYNSFLQVLAKLHSINFKKLGLEDYGREGDYMKRNMTIWAKNYQASKTDQVAEVDKLQKWLEDEVGADSETTIVHGDYRIDNVIFHPTENRVVA</sequence>
<reference evidence="2" key="1">
    <citation type="submission" date="2022-11" db="UniProtKB">
        <authorList>
            <consortium name="WormBaseParasite"/>
        </authorList>
    </citation>
    <scope>IDENTIFICATION</scope>
</reference>
<evidence type="ECO:0000313" key="2">
    <source>
        <dbReference type="WBParaSite" id="JU765_v2.g3843.t1"/>
    </source>
</evidence>
<evidence type="ECO:0000313" key="1">
    <source>
        <dbReference type="Proteomes" id="UP000887576"/>
    </source>
</evidence>
<name>A0AC34R6E4_9BILA</name>